<evidence type="ECO:0000313" key="1">
    <source>
        <dbReference type="EMBL" id="QLL74325.1"/>
    </source>
</evidence>
<dbReference type="Proteomes" id="UP000510660">
    <property type="component" value="Chromosome"/>
</dbReference>
<dbReference type="EMBL" id="CP047415">
    <property type="protein sequence ID" value="QLL74325.1"/>
    <property type="molecule type" value="Genomic_DNA"/>
</dbReference>
<proteinExistence type="predicted"/>
<gene>
    <name evidence="1" type="ORF">GTO85_08175</name>
</gene>
<reference evidence="1 2" key="1">
    <citation type="submission" date="2020-01" db="EMBL/GenBank/DDBJ databases">
        <title>Complete and circular genome sequences of six lactobacillus isolates from horses.</title>
        <authorList>
            <person name="Hassan H.M."/>
        </authorList>
    </citation>
    <scope>NUCLEOTIDE SEQUENCE [LARGE SCALE GENOMIC DNA]</scope>
    <source>
        <strain evidence="1 2">1D</strain>
    </source>
</reference>
<protein>
    <submittedName>
        <fullName evidence="1">Uncharacterized protein</fullName>
    </submittedName>
</protein>
<dbReference type="AlphaFoldDB" id="A0A7H9EAV4"/>
<evidence type="ECO:0000313" key="2">
    <source>
        <dbReference type="Proteomes" id="UP000510660"/>
    </source>
</evidence>
<dbReference type="RefSeq" id="WP_180860379.1">
    <property type="nucleotide sequence ID" value="NZ_CP047415.1"/>
</dbReference>
<sequence length="68" mass="8273">MDYLNRLIEKDRYETYLTRKNILEDLIEQTFKILKSSTDSNEVKEEAKKIVDYRLQLIDVNEYLKKSK</sequence>
<name>A0A7H9EAV4_9LACO</name>
<accession>A0A7H9EAV4</accession>
<organism evidence="1 2">
    <name type="scientific">Lactobacillus crispatus</name>
    <dbReference type="NCBI Taxonomy" id="47770"/>
    <lineage>
        <taxon>Bacteria</taxon>
        <taxon>Bacillati</taxon>
        <taxon>Bacillota</taxon>
        <taxon>Bacilli</taxon>
        <taxon>Lactobacillales</taxon>
        <taxon>Lactobacillaceae</taxon>
        <taxon>Lactobacillus</taxon>
    </lineage>
</organism>